<accession>A0ABS8T9T8</accession>
<evidence type="ECO:0000313" key="1">
    <source>
        <dbReference type="EMBL" id="MCD7467918.1"/>
    </source>
</evidence>
<keyword evidence="2" id="KW-1185">Reference proteome</keyword>
<sequence>MAGIDDQRLAYLGQYVIGDWIEYNMYEGKLEYKGGVMLDKDFNIRLLNFGKNSNEYSIDGLKKDLYEFNDLISSAVLAQKPSRPYPNYHSYDLRAFEDLYDCIEKDHAGSDNLNDLIEYGSKQLRHKFLVDFTDWIQVVKNYPNISLNDCSE</sequence>
<comment type="caution">
    <text evidence="1">The sequence shown here is derived from an EMBL/GenBank/DDBJ whole genome shotgun (WGS) entry which is preliminary data.</text>
</comment>
<name>A0ABS8T9T8_DATST</name>
<gene>
    <name evidence="1" type="ORF">HAX54_005621</name>
</gene>
<evidence type="ECO:0000313" key="2">
    <source>
        <dbReference type="Proteomes" id="UP000823775"/>
    </source>
</evidence>
<dbReference type="EMBL" id="JACEIK010001283">
    <property type="protein sequence ID" value="MCD7467918.1"/>
    <property type="molecule type" value="Genomic_DNA"/>
</dbReference>
<reference evidence="1 2" key="1">
    <citation type="journal article" date="2021" name="BMC Genomics">
        <title>Datura genome reveals duplications of psychoactive alkaloid biosynthetic genes and high mutation rate following tissue culture.</title>
        <authorList>
            <person name="Rajewski A."/>
            <person name="Carter-House D."/>
            <person name="Stajich J."/>
            <person name="Litt A."/>
        </authorList>
    </citation>
    <scope>NUCLEOTIDE SEQUENCE [LARGE SCALE GENOMIC DNA]</scope>
    <source>
        <strain evidence="1">AR-01</strain>
    </source>
</reference>
<proteinExistence type="predicted"/>
<protein>
    <submittedName>
        <fullName evidence="1">Uncharacterized protein</fullName>
    </submittedName>
</protein>
<organism evidence="1 2">
    <name type="scientific">Datura stramonium</name>
    <name type="common">Jimsonweed</name>
    <name type="synonym">Common thornapple</name>
    <dbReference type="NCBI Taxonomy" id="4076"/>
    <lineage>
        <taxon>Eukaryota</taxon>
        <taxon>Viridiplantae</taxon>
        <taxon>Streptophyta</taxon>
        <taxon>Embryophyta</taxon>
        <taxon>Tracheophyta</taxon>
        <taxon>Spermatophyta</taxon>
        <taxon>Magnoliopsida</taxon>
        <taxon>eudicotyledons</taxon>
        <taxon>Gunneridae</taxon>
        <taxon>Pentapetalae</taxon>
        <taxon>asterids</taxon>
        <taxon>lamiids</taxon>
        <taxon>Solanales</taxon>
        <taxon>Solanaceae</taxon>
        <taxon>Solanoideae</taxon>
        <taxon>Datureae</taxon>
        <taxon>Datura</taxon>
    </lineage>
</organism>
<dbReference type="Proteomes" id="UP000823775">
    <property type="component" value="Unassembled WGS sequence"/>
</dbReference>